<dbReference type="Proteomes" id="UP000467700">
    <property type="component" value="Unassembled WGS sequence"/>
</dbReference>
<dbReference type="PANTHER" id="PTHR46243">
    <property type="entry name" value="BIS(5'-ADENOSYL)-TRIPHOSPHATASE"/>
    <property type="match status" value="1"/>
</dbReference>
<dbReference type="PRINTS" id="PR00332">
    <property type="entry name" value="HISTRIAD"/>
</dbReference>
<dbReference type="Pfam" id="PF01230">
    <property type="entry name" value="HIT"/>
    <property type="match status" value="1"/>
</dbReference>
<dbReference type="InterPro" id="IPR011146">
    <property type="entry name" value="HIT-like"/>
</dbReference>
<dbReference type="GO" id="GO:0000166">
    <property type="term" value="F:nucleotide binding"/>
    <property type="evidence" value="ECO:0007669"/>
    <property type="project" value="UniProtKB-KW"/>
</dbReference>
<dbReference type="InterPro" id="IPR051884">
    <property type="entry name" value="Bis(5'-adenosyl)-TPase_reg"/>
</dbReference>
<feature type="active site" description="Tele-AMP-histidine intermediate" evidence="3">
    <location>
        <position position="99"/>
    </location>
</feature>
<keyword evidence="1" id="KW-0547">Nucleotide-binding</keyword>
<reference evidence="10 11" key="1">
    <citation type="submission" date="2020-01" db="EMBL/GenBank/DDBJ databases">
        <authorList>
            <person name="Gupta K D."/>
        </authorList>
    </citation>
    <scope>NUCLEOTIDE SEQUENCE [LARGE SCALE GENOMIC DNA]</scope>
</reference>
<evidence type="ECO:0000256" key="5">
    <source>
        <dbReference type="PIRSR" id="PIRSR639383-2"/>
    </source>
</evidence>
<dbReference type="InterPro" id="IPR001310">
    <property type="entry name" value="Histidine_triad_HIT"/>
</dbReference>
<name>A0A8S0XPZ1_CYCAE</name>
<dbReference type="GO" id="GO:0016787">
    <property type="term" value="F:hydrolase activity"/>
    <property type="evidence" value="ECO:0007669"/>
    <property type="project" value="UniProtKB-KW"/>
</dbReference>
<keyword evidence="2" id="KW-0378">Hydrolase</keyword>
<dbReference type="InterPro" id="IPR019808">
    <property type="entry name" value="Histidine_triad_CS"/>
</dbReference>
<feature type="binding site" evidence="5">
    <location>
        <position position="30"/>
    </location>
    <ligand>
        <name>substrate</name>
    </ligand>
</feature>
<dbReference type="PROSITE" id="PS00892">
    <property type="entry name" value="HIT_1"/>
    <property type="match status" value="1"/>
</dbReference>
<feature type="site" description="Important for induction of apoptosis" evidence="6">
    <location>
        <position position="120"/>
    </location>
</feature>
<feature type="short sequence motif" description="Histidine triad motif" evidence="4 7">
    <location>
        <begin position="97"/>
        <end position="101"/>
    </location>
</feature>
<comment type="caution">
    <text evidence="10">The sequence shown here is derived from an EMBL/GenBank/DDBJ whole genome shotgun (WGS) entry which is preliminary data.</text>
</comment>
<evidence type="ECO:0000256" key="3">
    <source>
        <dbReference type="PIRSR" id="PIRSR601310-1"/>
    </source>
</evidence>
<dbReference type="InterPro" id="IPR036265">
    <property type="entry name" value="HIT-like_sf"/>
</dbReference>
<feature type="domain" description="HIT" evidence="9">
    <location>
        <begin position="5"/>
        <end position="113"/>
    </location>
</feature>
<evidence type="ECO:0000256" key="8">
    <source>
        <dbReference type="SAM" id="MobiDB-lite"/>
    </source>
</evidence>
<protein>
    <recommendedName>
        <fullName evidence="9">HIT domain-containing protein</fullName>
    </recommendedName>
</protein>
<feature type="binding site" evidence="5">
    <location>
        <position position="86"/>
    </location>
    <ligand>
        <name>substrate</name>
    </ligand>
</feature>
<feature type="binding site" evidence="5">
    <location>
        <begin position="92"/>
        <end position="95"/>
    </location>
    <ligand>
        <name>substrate</name>
    </ligand>
</feature>
<dbReference type="SUPFAM" id="SSF54197">
    <property type="entry name" value="HIT-like"/>
    <property type="match status" value="1"/>
</dbReference>
<evidence type="ECO:0000256" key="4">
    <source>
        <dbReference type="PIRSR" id="PIRSR601310-3"/>
    </source>
</evidence>
<evidence type="ECO:0000256" key="7">
    <source>
        <dbReference type="PROSITE-ProRule" id="PRU00464"/>
    </source>
</evidence>
<dbReference type="InterPro" id="IPR039383">
    <property type="entry name" value="FHIT"/>
</dbReference>
<feature type="binding site" evidence="5">
    <location>
        <position position="101"/>
    </location>
    <ligand>
        <name>substrate</name>
    </ligand>
</feature>
<keyword evidence="11" id="KW-1185">Reference proteome</keyword>
<feature type="region of interest" description="Disordered" evidence="8">
    <location>
        <begin position="134"/>
        <end position="181"/>
    </location>
</feature>
<evidence type="ECO:0000256" key="2">
    <source>
        <dbReference type="ARBA" id="ARBA00022801"/>
    </source>
</evidence>
<organism evidence="10 11">
    <name type="scientific">Cyclocybe aegerita</name>
    <name type="common">Black poplar mushroom</name>
    <name type="synonym">Agrocybe aegerita</name>
    <dbReference type="NCBI Taxonomy" id="1973307"/>
    <lineage>
        <taxon>Eukaryota</taxon>
        <taxon>Fungi</taxon>
        <taxon>Dikarya</taxon>
        <taxon>Basidiomycota</taxon>
        <taxon>Agaricomycotina</taxon>
        <taxon>Agaricomycetes</taxon>
        <taxon>Agaricomycetidae</taxon>
        <taxon>Agaricales</taxon>
        <taxon>Agaricineae</taxon>
        <taxon>Bolbitiaceae</taxon>
        <taxon>Cyclocybe</taxon>
    </lineage>
</organism>
<evidence type="ECO:0000313" key="11">
    <source>
        <dbReference type="Proteomes" id="UP000467700"/>
    </source>
</evidence>
<dbReference type="Gene3D" id="3.30.428.10">
    <property type="entry name" value="HIT-like"/>
    <property type="match status" value="1"/>
</dbReference>
<gene>
    <name evidence="10" type="ORF">AAE3_LOCUS10435</name>
</gene>
<sequence>MSPLSPLLFSTFEVTTQAFYRASLSYAIVNLKPIAPGHVLVVPKRVVPRLTDLDDKELSCLMSSVKRVGSVVEKAYGGDALTIACQDGKAAGQTVPHVHFHIIPRKLQGDPFGENNDEIYPELERNEAALPGGLQAASTLPSPRKRSGEARPVTTNGTTAHEASPMTVTNSYVDAEPDRPPRTLFEMEKEARWLEGFFA</sequence>
<dbReference type="CDD" id="cd01275">
    <property type="entry name" value="FHIT"/>
    <property type="match status" value="1"/>
</dbReference>
<dbReference type="OrthoDB" id="680339at2759"/>
<feature type="compositionally biased region" description="Polar residues" evidence="8">
    <location>
        <begin position="153"/>
        <end position="172"/>
    </location>
</feature>
<evidence type="ECO:0000259" key="9">
    <source>
        <dbReference type="PROSITE" id="PS51084"/>
    </source>
</evidence>
<dbReference type="PANTHER" id="PTHR46243:SF1">
    <property type="entry name" value="BIS(5'-ADENOSYL)-TRIPHOSPHATASE"/>
    <property type="match status" value="1"/>
</dbReference>
<dbReference type="EMBL" id="CACVBS010000066">
    <property type="protein sequence ID" value="CAA7268183.1"/>
    <property type="molecule type" value="Genomic_DNA"/>
</dbReference>
<evidence type="ECO:0000256" key="1">
    <source>
        <dbReference type="ARBA" id="ARBA00022741"/>
    </source>
</evidence>
<evidence type="ECO:0000256" key="6">
    <source>
        <dbReference type="PIRSR" id="PIRSR639383-3"/>
    </source>
</evidence>
<evidence type="ECO:0000313" key="10">
    <source>
        <dbReference type="EMBL" id="CAA7268183.1"/>
    </source>
</evidence>
<accession>A0A8S0XPZ1</accession>
<proteinExistence type="predicted"/>
<dbReference type="PROSITE" id="PS51084">
    <property type="entry name" value="HIT_2"/>
    <property type="match status" value="1"/>
</dbReference>
<dbReference type="AlphaFoldDB" id="A0A8S0XPZ1"/>